<comment type="caution">
    <text evidence="1">The sequence shown here is derived from an EMBL/GenBank/DDBJ whole genome shotgun (WGS) entry which is preliminary data.</text>
</comment>
<proteinExistence type="predicted"/>
<evidence type="ECO:0000313" key="1">
    <source>
        <dbReference type="EMBL" id="MPC60340.1"/>
    </source>
</evidence>
<keyword evidence="2" id="KW-1185">Reference proteome</keyword>
<evidence type="ECO:0000313" key="2">
    <source>
        <dbReference type="Proteomes" id="UP000324222"/>
    </source>
</evidence>
<gene>
    <name evidence="1" type="ORF">E2C01_054382</name>
</gene>
<organism evidence="1 2">
    <name type="scientific">Portunus trituberculatus</name>
    <name type="common">Swimming crab</name>
    <name type="synonym">Neptunus trituberculatus</name>
    <dbReference type="NCBI Taxonomy" id="210409"/>
    <lineage>
        <taxon>Eukaryota</taxon>
        <taxon>Metazoa</taxon>
        <taxon>Ecdysozoa</taxon>
        <taxon>Arthropoda</taxon>
        <taxon>Crustacea</taxon>
        <taxon>Multicrustacea</taxon>
        <taxon>Malacostraca</taxon>
        <taxon>Eumalacostraca</taxon>
        <taxon>Eucarida</taxon>
        <taxon>Decapoda</taxon>
        <taxon>Pleocyemata</taxon>
        <taxon>Brachyura</taxon>
        <taxon>Eubrachyura</taxon>
        <taxon>Portunoidea</taxon>
        <taxon>Portunidae</taxon>
        <taxon>Portuninae</taxon>
        <taxon>Portunus</taxon>
    </lineage>
</organism>
<dbReference type="Proteomes" id="UP000324222">
    <property type="component" value="Unassembled WGS sequence"/>
</dbReference>
<dbReference type="EMBL" id="VSRR010017408">
    <property type="protein sequence ID" value="MPC60340.1"/>
    <property type="molecule type" value="Genomic_DNA"/>
</dbReference>
<reference evidence="1 2" key="1">
    <citation type="submission" date="2019-05" db="EMBL/GenBank/DDBJ databases">
        <title>Another draft genome of Portunus trituberculatus and its Hox gene families provides insights of decapod evolution.</title>
        <authorList>
            <person name="Jeong J.-H."/>
            <person name="Song I."/>
            <person name="Kim S."/>
            <person name="Choi T."/>
            <person name="Kim D."/>
            <person name="Ryu S."/>
            <person name="Kim W."/>
        </authorList>
    </citation>
    <scope>NUCLEOTIDE SEQUENCE [LARGE SCALE GENOMIC DNA]</scope>
    <source>
        <tissue evidence="1">Muscle</tissue>
    </source>
</reference>
<accession>A0A5B7GJ79</accession>
<name>A0A5B7GJ79_PORTR</name>
<sequence>MDVQLTRMWSMAPGCQGLLPFLTALVLLTLGLNGVRRGALIVLLLLGLGSELLEVDDEHTRVVILVLDRVERRPAHELRSCKEKGNHM</sequence>
<dbReference type="AlphaFoldDB" id="A0A5B7GJ79"/>
<protein>
    <submittedName>
        <fullName evidence="1">Uncharacterized protein</fullName>
    </submittedName>
</protein>